<dbReference type="GO" id="GO:0005743">
    <property type="term" value="C:mitochondrial inner membrane"/>
    <property type="evidence" value="ECO:0007669"/>
    <property type="project" value="UniProtKB-SubCell"/>
</dbReference>
<dbReference type="GO" id="GO:0015031">
    <property type="term" value="P:protein transport"/>
    <property type="evidence" value="ECO:0007669"/>
    <property type="project" value="UniProtKB-KW"/>
</dbReference>
<dbReference type="PANTHER" id="PTHR13172">
    <property type="entry name" value="MITOCHONDRIAL IMPORT INNER MEMBRANE TRANSLOCASE SUBUNIT TIM9B"/>
    <property type="match status" value="1"/>
</dbReference>
<keyword evidence="4 8" id="KW-0653">Protein transport</keyword>
<comment type="subcellular location">
    <subcellularLocation>
        <location evidence="8">Mitochondrion inner membrane</location>
        <topology evidence="8">Peripheral membrane protein</topology>
        <orientation evidence="8">Intermembrane side</orientation>
    </subcellularLocation>
</comment>
<keyword evidence="7 8" id="KW-1015">Disulfide bond</keyword>
<dbReference type="InterPro" id="IPR035427">
    <property type="entry name" value="Tim10-like_dom_sf"/>
</dbReference>
<keyword evidence="11" id="KW-1185">Reference proteome</keyword>
<dbReference type="InterPro" id="IPR004217">
    <property type="entry name" value="Tim10-like"/>
</dbReference>
<evidence type="ECO:0000256" key="5">
    <source>
        <dbReference type="ARBA" id="ARBA00023010"/>
    </source>
</evidence>
<keyword evidence="5 8" id="KW-0811">Translocation</keyword>
<feature type="domain" description="Tim10-like" evidence="9">
    <location>
        <begin position="54"/>
        <end position="104"/>
    </location>
</feature>
<name>A0ABD3MXY3_9STRA</name>
<evidence type="ECO:0000259" key="9">
    <source>
        <dbReference type="Pfam" id="PF02953"/>
    </source>
</evidence>
<keyword evidence="8" id="KW-0472">Membrane</keyword>
<dbReference type="AlphaFoldDB" id="A0ABD3MXY3"/>
<evidence type="ECO:0000313" key="10">
    <source>
        <dbReference type="EMBL" id="KAL3765330.1"/>
    </source>
</evidence>
<comment type="caution">
    <text evidence="10">The sequence shown here is derived from an EMBL/GenBank/DDBJ whole genome shotgun (WGS) entry which is preliminary data.</text>
</comment>
<proteinExistence type="inferred from homology"/>
<evidence type="ECO:0000313" key="11">
    <source>
        <dbReference type="Proteomes" id="UP001530400"/>
    </source>
</evidence>
<evidence type="ECO:0000256" key="3">
    <source>
        <dbReference type="ARBA" id="ARBA00022833"/>
    </source>
</evidence>
<reference evidence="10 11" key="1">
    <citation type="submission" date="2024-10" db="EMBL/GenBank/DDBJ databases">
        <title>Updated reference genomes for cyclostephanoid diatoms.</title>
        <authorList>
            <person name="Roberts W.R."/>
            <person name="Alverson A.J."/>
        </authorList>
    </citation>
    <scope>NUCLEOTIDE SEQUENCE [LARGE SCALE GENOMIC DNA]</scope>
    <source>
        <strain evidence="10 11">AJA010-31</strain>
    </source>
</reference>
<keyword evidence="8" id="KW-0143">Chaperone</keyword>
<dbReference type="InterPro" id="IPR050673">
    <property type="entry name" value="Mito_inner_translocase_sub"/>
</dbReference>
<sequence length="119" mass="13698">MEGVPNLPPHLQGEFMKQMENMQMKDSLRSVWLLIPVTCCDWISDVLIFSTLSVLYNNLVSKCFTNCVTSFRSKSLDKYETSCVENCAERYIKMTQRVGLRFAESQALQQKRAAEMMGK</sequence>
<dbReference type="GO" id="GO:0046872">
    <property type="term" value="F:metal ion binding"/>
    <property type="evidence" value="ECO:0007669"/>
    <property type="project" value="UniProtKB-KW"/>
</dbReference>
<organism evidence="10 11">
    <name type="scientific">Cyclotella atomus</name>
    <dbReference type="NCBI Taxonomy" id="382360"/>
    <lineage>
        <taxon>Eukaryota</taxon>
        <taxon>Sar</taxon>
        <taxon>Stramenopiles</taxon>
        <taxon>Ochrophyta</taxon>
        <taxon>Bacillariophyta</taxon>
        <taxon>Coscinodiscophyceae</taxon>
        <taxon>Thalassiosirophycidae</taxon>
        <taxon>Stephanodiscales</taxon>
        <taxon>Stephanodiscaceae</taxon>
        <taxon>Cyclotella</taxon>
    </lineage>
</organism>
<keyword evidence="3" id="KW-0862">Zinc</keyword>
<evidence type="ECO:0000256" key="2">
    <source>
        <dbReference type="ARBA" id="ARBA00022723"/>
    </source>
</evidence>
<dbReference type="SUPFAM" id="SSF144122">
    <property type="entry name" value="Tim10-like"/>
    <property type="match status" value="1"/>
</dbReference>
<evidence type="ECO:0000256" key="7">
    <source>
        <dbReference type="ARBA" id="ARBA00023157"/>
    </source>
</evidence>
<keyword evidence="8" id="KW-0999">Mitochondrion inner membrane</keyword>
<evidence type="ECO:0000256" key="8">
    <source>
        <dbReference type="RuleBase" id="RU367043"/>
    </source>
</evidence>
<protein>
    <recommendedName>
        <fullName evidence="8">Mitochondrial import inner membrane translocase subunit</fullName>
    </recommendedName>
</protein>
<comment type="function">
    <text evidence="8">Mitochondrial intermembrane chaperone that participates in the import and insertion of some multi-pass transmembrane proteins into the mitochondrial inner membrane. Also required for the transfer of beta-barrel precursors from the TOM complex to the sorting and assembly machinery (SAM complex) of the outer membrane. Acts as a chaperone-like protein that protects the hydrophobic precursors from aggregation and guide them through the mitochondrial intermembrane space.</text>
</comment>
<evidence type="ECO:0000256" key="6">
    <source>
        <dbReference type="ARBA" id="ARBA00023128"/>
    </source>
</evidence>
<dbReference type="Pfam" id="PF02953">
    <property type="entry name" value="zf-Tim10_DDP"/>
    <property type="match status" value="1"/>
</dbReference>
<evidence type="ECO:0000256" key="1">
    <source>
        <dbReference type="ARBA" id="ARBA00022448"/>
    </source>
</evidence>
<comment type="similarity">
    <text evidence="8">Belongs to the small Tim family.</text>
</comment>
<evidence type="ECO:0000256" key="4">
    <source>
        <dbReference type="ARBA" id="ARBA00022927"/>
    </source>
</evidence>
<gene>
    <name evidence="10" type="ORF">ACHAWO_010019</name>
</gene>
<comment type="domain">
    <text evidence="8">The twin CX3C motif contains 4 conserved Cys residues that form 2 disulfide bonds in the mitochondrial intermembrane space.</text>
</comment>
<dbReference type="Proteomes" id="UP001530400">
    <property type="component" value="Unassembled WGS sequence"/>
</dbReference>
<keyword evidence="1 8" id="KW-0813">Transport</keyword>
<comment type="subunit">
    <text evidence="8">Heterohexamer.</text>
</comment>
<accession>A0ABD3MXY3</accession>
<keyword evidence="6 8" id="KW-0496">Mitochondrion</keyword>
<keyword evidence="2" id="KW-0479">Metal-binding</keyword>
<dbReference type="Gene3D" id="1.10.287.810">
    <property type="entry name" value="Mitochondrial import inner membrane translocase subunit tim13 like domains"/>
    <property type="match status" value="1"/>
</dbReference>
<dbReference type="EMBL" id="JALLPJ020001403">
    <property type="protein sequence ID" value="KAL3765330.1"/>
    <property type="molecule type" value="Genomic_DNA"/>
</dbReference>